<evidence type="ECO:0000256" key="2">
    <source>
        <dbReference type="ARBA" id="ARBA00022475"/>
    </source>
</evidence>
<dbReference type="InterPro" id="IPR051449">
    <property type="entry name" value="ABC-2_transporter_component"/>
</dbReference>
<protein>
    <recommendedName>
        <fullName evidence="7">ABC-2 type transporter transmembrane domain-containing protein</fullName>
    </recommendedName>
</protein>
<dbReference type="AlphaFoldDB" id="G5H8V6"/>
<evidence type="ECO:0000256" key="6">
    <source>
        <dbReference type="SAM" id="Phobius"/>
    </source>
</evidence>
<proteinExistence type="predicted"/>
<evidence type="ECO:0000256" key="1">
    <source>
        <dbReference type="ARBA" id="ARBA00004651"/>
    </source>
</evidence>
<dbReference type="PANTHER" id="PTHR30294:SF46">
    <property type="entry name" value="ABC TRANSPORTER PERMEASE"/>
    <property type="match status" value="1"/>
</dbReference>
<dbReference type="OrthoDB" id="9811522at2"/>
<feature type="transmembrane region" description="Helical" evidence="6">
    <location>
        <begin position="280"/>
        <end position="302"/>
    </location>
</feature>
<feature type="transmembrane region" description="Helical" evidence="6">
    <location>
        <begin position="189"/>
        <end position="218"/>
    </location>
</feature>
<evidence type="ECO:0000313" key="8">
    <source>
        <dbReference type="EMBL" id="EHB91993.1"/>
    </source>
</evidence>
<evidence type="ECO:0000313" key="9">
    <source>
        <dbReference type="Proteomes" id="UP000006008"/>
    </source>
</evidence>
<dbReference type="Pfam" id="PF12698">
    <property type="entry name" value="ABC2_membrane_3"/>
    <property type="match status" value="1"/>
</dbReference>
<dbReference type="eggNOG" id="COG0842">
    <property type="taxonomic scope" value="Bacteria"/>
</dbReference>
<dbReference type="STRING" id="742725.HMPREF9450_02042"/>
<keyword evidence="2" id="KW-1003">Cell membrane</keyword>
<dbReference type="GeneID" id="92814933"/>
<evidence type="ECO:0000256" key="5">
    <source>
        <dbReference type="ARBA" id="ARBA00023136"/>
    </source>
</evidence>
<name>G5H8V6_9BACT</name>
<keyword evidence="4 6" id="KW-1133">Transmembrane helix</keyword>
<dbReference type="Proteomes" id="UP000006008">
    <property type="component" value="Unassembled WGS sequence"/>
</dbReference>
<feature type="transmembrane region" description="Helical" evidence="6">
    <location>
        <begin position="21"/>
        <end position="41"/>
    </location>
</feature>
<feature type="transmembrane region" description="Helical" evidence="6">
    <location>
        <begin position="239"/>
        <end position="260"/>
    </location>
</feature>
<dbReference type="HOGENOM" id="CLU_039483_10_1_10"/>
<sequence>MITTRFQKKFREFASVLRNEYRNIFCDAGVLLIAVGAIFIYSTAYSLAYKNEVLRDVPVAVVDNSRTPSSRQLIRSFDATPNVNVVYKPASLDEAKKLFLERKVNGIIVIPGDYEKKLMRTEKVNLAIYADASYFLMYRQVFFDIMGSIGHSNSNVEWLRFVSKGVSSKQAEALSNPVSISVRNMYNPYLGYATFIMPAILMVIIQQTLLIGIGMVGGTWREKGLYKTLIPSGERRMSVLPIVLGKSAAFISVYCITLSYLLCFHYKLFGYPMNGSAGTIVLFLLPYLLSCTFLGVALSSLFRHRENSLLLLLFTSIPVLMLSGASVPQECIPQWLYYGTKFIPSGSGVDGFIRIQTMGATLAEVSTQFWTLWILTAVYFLLACLGMRRVLRKTEREERLKQLTAQPES</sequence>
<dbReference type="GO" id="GO:0005886">
    <property type="term" value="C:plasma membrane"/>
    <property type="evidence" value="ECO:0007669"/>
    <property type="project" value="UniProtKB-SubCell"/>
</dbReference>
<evidence type="ECO:0000256" key="4">
    <source>
        <dbReference type="ARBA" id="ARBA00022989"/>
    </source>
</evidence>
<comment type="subcellular location">
    <subcellularLocation>
        <location evidence="1">Cell membrane</location>
        <topology evidence="1">Multi-pass membrane protein</topology>
    </subcellularLocation>
</comment>
<dbReference type="InterPro" id="IPR013525">
    <property type="entry name" value="ABC2_TM"/>
</dbReference>
<dbReference type="Gene3D" id="3.40.1710.10">
    <property type="entry name" value="abc type-2 transporter like domain"/>
    <property type="match status" value="1"/>
</dbReference>
<gene>
    <name evidence="8" type="ORF">HMPREF9450_02042</name>
</gene>
<feature type="transmembrane region" description="Helical" evidence="6">
    <location>
        <begin position="370"/>
        <end position="391"/>
    </location>
</feature>
<comment type="caution">
    <text evidence="8">The sequence shown here is derived from an EMBL/GenBank/DDBJ whole genome shotgun (WGS) entry which is preliminary data.</text>
</comment>
<organism evidence="8 9">
    <name type="scientific">Alistipes indistinctus YIT 12060</name>
    <dbReference type="NCBI Taxonomy" id="742725"/>
    <lineage>
        <taxon>Bacteria</taxon>
        <taxon>Pseudomonadati</taxon>
        <taxon>Bacteroidota</taxon>
        <taxon>Bacteroidia</taxon>
        <taxon>Bacteroidales</taxon>
        <taxon>Rikenellaceae</taxon>
        <taxon>Alistipes</taxon>
    </lineage>
</organism>
<dbReference type="PATRIC" id="fig|742725.3.peg.2139"/>
<dbReference type="EMBL" id="ADLD01000013">
    <property type="protein sequence ID" value="EHB91993.1"/>
    <property type="molecule type" value="Genomic_DNA"/>
</dbReference>
<evidence type="ECO:0000259" key="7">
    <source>
        <dbReference type="Pfam" id="PF12698"/>
    </source>
</evidence>
<accession>G5H8V6</accession>
<feature type="domain" description="ABC-2 type transporter transmembrane" evidence="7">
    <location>
        <begin position="33"/>
        <end position="384"/>
    </location>
</feature>
<reference evidence="8 9" key="1">
    <citation type="submission" date="2011-08" db="EMBL/GenBank/DDBJ databases">
        <title>The Genome Sequence of Alistipes indistinctus YIT 12060.</title>
        <authorList>
            <consortium name="The Broad Institute Genome Sequencing Platform"/>
            <person name="Earl A."/>
            <person name="Ward D."/>
            <person name="Feldgarden M."/>
            <person name="Gevers D."/>
            <person name="Morotomi M."/>
            <person name="Young S.K."/>
            <person name="Zeng Q."/>
            <person name="Gargeya S."/>
            <person name="Fitzgerald M."/>
            <person name="Haas B."/>
            <person name="Abouelleil A."/>
            <person name="Alvarado L."/>
            <person name="Arachchi H.M."/>
            <person name="Berlin A."/>
            <person name="Brown A."/>
            <person name="Chapman S.B."/>
            <person name="Chen Z."/>
            <person name="Dunbar C."/>
            <person name="Freedman E."/>
            <person name="Gearin G."/>
            <person name="Gellesch M."/>
            <person name="Goldberg J."/>
            <person name="Griggs A."/>
            <person name="Gujja S."/>
            <person name="Heiman D."/>
            <person name="Howarth C."/>
            <person name="Larson L."/>
            <person name="Lui A."/>
            <person name="MacDonald P.J.P."/>
            <person name="Montmayeur A."/>
            <person name="Murphy C."/>
            <person name="Neiman D."/>
            <person name="Pearson M."/>
            <person name="Priest M."/>
            <person name="Roberts A."/>
            <person name="Saif S."/>
            <person name="Shea T."/>
            <person name="Shenoy N."/>
            <person name="Sisk P."/>
            <person name="Stolte C."/>
            <person name="Sykes S."/>
            <person name="Wortman J."/>
            <person name="Nusbaum C."/>
            <person name="Birren B."/>
        </authorList>
    </citation>
    <scope>NUCLEOTIDE SEQUENCE [LARGE SCALE GENOMIC DNA]</scope>
    <source>
        <strain evidence="8 9">YIT 12060</strain>
    </source>
</reference>
<evidence type="ECO:0000256" key="3">
    <source>
        <dbReference type="ARBA" id="ARBA00022692"/>
    </source>
</evidence>
<dbReference type="PANTHER" id="PTHR30294">
    <property type="entry name" value="MEMBRANE COMPONENT OF ABC TRANSPORTER YHHJ-RELATED"/>
    <property type="match status" value="1"/>
</dbReference>
<keyword evidence="3 6" id="KW-0812">Transmembrane</keyword>
<keyword evidence="5 6" id="KW-0472">Membrane</keyword>
<dbReference type="RefSeq" id="WP_009134848.1">
    <property type="nucleotide sequence ID" value="NZ_CP102250.1"/>
</dbReference>
<keyword evidence="9" id="KW-1185">Reference proteome</keyword>
<feature type="transmembrane region" description="Helical" evidence="6">
    <location>
        <begin position="309"/>
        <end position="327"/>
    </location>
</feature>
<dbReference type="GO" id="GO:0140359">
    <property type="term" value="F:ABC-type transporter activity"/>
    <property type="evidence" value="ECO:0007669"/>
    <property type="project" value="InterPro"/>
</dbReference>